<evidence type="ECO:0000256" key="1">
    <source>
        <dbReference type="ARBA" id="ARBA00010638"/>
    </source>
</evidence>
<protein>
    <recommendedName>
        <fullName evidence="4">5-formyltetrahydrofolate cyclo-ligase</fullName>
        <ecNumber evidence="4">6.3.3.2</ecNumber>
    </recommendedName>
</protein>
<dbReference type="InterPro" id="IPR024185">
    <property type="entry name" value="FTHF_cligase-like_sf"/>
</dbReference>
<keyword evidence="5" id="KW-0436">Ligase</keyword>
<keyword evidence="6" id="KW-1185">Reference proteome</keyword>
<dbReference type="PANTHER" id="PTHR23407">
    <property type="entry name" value="ATPASE INHIBITOR/5-FORMYLTETRAHYDROFOLATE CYCLO-LIGASE"/>
    <property type="match status" value="1"/>
</dbReference>
<evidence type="ECO:0000313" key="6">
    <source>
        <dbReference type="Proteomes" id="UP001525961"/>
    </source>
</evidence>
<reference evidence="5 6" key="1">
    <citation type="journal article" date="2022" name="Front. Microbiol.">
        <title>High genomic differentiation and limited gene flow indicate recent cryptic speciation within the genus Laspinema (cyanobacteria).</title>
        <authorList>
            <person name="Stanojkovic A."/>
            <person name="Skoupy S."/>
            <person name="Skaloud P."/>
            <person name="Dvorak P."/>
        </authorList>
    </citation>
    <scope>NUCLEOTIDE SEQUENCE [LARGE SCALE GENOMIC DNA]</scope>
    <source>
        <strain evidence="5 6">D3b</strain>
    </source>
</reference>
<dbReference type="SUPFAM" id="SSF100950">
    <property type="entry name" value="NagB/RpiA/CoA transferase-like"/>
    <property type="match status" value="1"/>
</dbReference>
<name>A0ABT2NGG3_9CYAN</name>
<evidence type="ECO:0000256" key="4">
    <source>
        <dbReference type="RuleBase" id="RU361279"/>
    </source>
</evidence>
<accession>A0ABT2NGG3</accession>
<dbReference type="PANTHER" id="PTHR23407:SF1">
    <property type="entry name" value="5-FORMYLTETRAHYDROFOLATE CYCLO-LIGASE"/>
    <property type="match status" value="1"/>
</dbReference>
<dbReference type="Pfam" id="PF01812">
    <property type="entry name" value="5-FTHF_cyc-lig"/>
    <property type="match status" value="1"/>
</dbReference>
<dbReference type="InterPro" id="IPR037171">
    <property type="entry name" value="NagB/RpiA_transferase-like"/>
</dbReference>
<dbReference type="PIRSF" id="PIRSF006806">
    <property type="entry name" value="FTHF_cligase"/>
    <property type="match status" value="1"/>
</dbReference>
<keyword evidence="4" id="KW-0479">Metal-binding</keyword>
<evidence type="ECO:0000256" key="2">
    <source>
        <dbReference type="ARBA" id="ARBA00022741"/>
    </source>
</evidence>
<gene>
    <name evidence="5" type="ORF">NG792_24895</name>
</gene>
<dbReference type="RefSeq" id="WP_261201462.1">
    <property type="nucleotide sequence ID" value="NZ_JAMXFA010000049.1"/>
</dbReference>
<dbReference type="NCBIfam" id="TIGR02727">
    <property type="entry name" value="MTHFS_bact"/>
    <property type="match status" value="1"/>
</dbReference>
<dbReference type="EMBL" id="JAMXFA010000049">
    <property type="protein sequence ID" value="MCT7980969.1"/>
    <property type="molecule type" value="Genomic_DNA"/>
</dbReference>
<comment type="caution">
    <text evidence="5">The sequence shown here is derived from an EMBL/GenBank/DDBJ whole genome shotgun (WGS) entry which is preliminary data.</text>
</comment>
<evidence type="ECO:0000256" key="3">
    <source>
        <dbReference type="ARBA" id="ARBA00022840"/>
    </source>
</evidence>
<sequence length="198" mass="22551">MVDNSRMFLDPQLEKAELRLKLLQKRKALSPAEWQEKSHRICGNLQCTDLYQNSLTILAYISFRQEPDLSPLFSDKTHQWGLPRCVNKQLVWHRYSSGDTLKSGKYGILEPMSDAPLLQADEVDLILVPSVGCDRQGYRLGYGGGFYDRLLSLPQWQSKPTVGILFGFGDLLQLPIALWDKPLQAVCTEVGWRQIPSE</sequence>
<comment type="cofactor">
    <cofactor evidence="4">
        <name>Mg(2+)</name>
        <dbReference type="ChEBI" id="CHEBI:18420"/>
    </cofactor>
</comment>
<dbReference type="Gene3D" id="3.40.50.10420">
    <property type="entry name" value="NagB/RpiA/CoA transferase-like"/>
    <property type="match status" value="1"/>
</dbReference>
<keyword evidence="2 4" id="KW-0547">Nucleotide-binding</keyword>
<comment type="similarity">
    <text evidence="1 4">Belongs to the 5-formyltetrahydrofolate cyclo-ligase family.</text>
</comment>
<dbReference type="Proteomes" id="UP001525961">
    <property type="component" value="Unassembled WGS sequence"/>
</dbReference>
<proteinExistence type="inferred from homology"/>
<comment type="catalytic activity">
    <reaction evidence="4">
        <text>(6S)-5-formyl-5,6,7,8-tetrahydrofolate + ATP = (6R)-5,10-methenyltetrahydrofolate + ADP + phosphate</text>
        <dbReference type="Rhea" id="RHEA:10488"/>
        <dbReference type="ChEBI" id="CHEBI:30616"/>
        <dbReference type="ChEBI" id="CHEBI:43474"/>
        <dbReference type="ChEBI" id="CHEBI:57455"/>
        <dbReference type="ChEBI" id="CHEBI:57457"/>
        <dbReference type="ChEBI" id="CHEBI:456216"/>
        <dbReference type="EC" id="6.3.3.2"/>
    </reaction>
</comment>
<dbReference type="GO" id="GO:0030272">
    <property type="term" value="F:5-formyltetrahydrofolate cyclo-ligase activity"/>
    <property type="evidence" value="ECO:0007669"/>
    <property type="project" value="UniProtKB-EC"/>
</dbReference>
<dbReference type="EC" id="6.3.3.2" evidence="4"/>
<evidence type="ECO:0000313" key="5">
    <source>
        <dbReference type="EMBL" id="MCT7980969.1"/>
    </source>
</evidence>
<keyword evidence="3 4" id="KW-0067">ATP-binding</keyword>
<dbReference type="InterPro" id="IPR002698">
    <property type="entry name" value="FTHF_cligase"/>
</dbReference>
<keyword evidence="4" id="KW-0460">Magnesium</keyword>
<organism evidence="5 6">
    <name type="scientific">Laspinema olomoucense D3b</name>
    <dbReference type="NCBI Taxonomy" id="2953688"/>
    <lineage>
        <taxon>Bacteria</taxon>
        <taxon>Bacillati</taxon>
        <taxon>Cyanobacteriota</taxon>
        <taxon>Cyanophyceae</taxon>
        <taxon>Oscillatoriophycideae</taxon>
        <taxon>Oscillatoriales</taxon>
        <taxon>Laspinemataceae</taxon>
        <taxon>Laspinema</taxon>
        <taxon>Laspinema olomoucense</taxon>
    </lineage>
</organism>